<dbReference type="PANTHER" id="PTHR43563:SF14">
    <property type="entry name" value="AMINE OXIDASE"/>
    <property type="match status" value="1"/>
</dbReference>
<dbReference type="InterPro" id="IPR001613">
    <property type="entry name" value="Flavin_amine_oxidase"/>
</dbReference>
<feature type="binding site" evidence="5">
    <location>
        <position position="484"/>
    </location>
    <ligand>
        <name>substrate</name>
    </ligand>
</feature>
<dbReference type="Gene3D" id="3.50.50.60">
    <property type="entry name" value="FAD/NAD(P)-binding domain"/>
    <property type="match status" value="1"/>
</dbReference>
<dbReference type="Proteomes" id="UP000076584">
    <property type="component" value="Unassembled WGS sequence"/>
</dbReference>
<dbReference type="SUPFAM" id="SSF51905">
    <property type="entry name" value="FAD/NAD(P)-binding domain"/>
    <property type="match status" value="1"/>
</dbReference>
<feature type="domain" description="Amine oxidase" evidence="7">
    <location>
        <begin position="154"/>
        <end position="594"/>
    </location>
</feature>
<dbReference type="PANTHER" id="PTHR43563">
    <property type="entry name" value="AMINE OXIDASE"/>
    <property type="match status" value="1"/>
</dbReference>
<dbReference type="InterPro" id="IPR035959">
    <property type="entry name" value="RutC-like_sf"/>
</dbReference>
<evidence type="ECO:0000256" key="6">
    <source>
        <dbReference type="RuleBase" id="RU362067"/>
    </source>
</evidence>
<dbReference type="Gene3D" id="1.10.405.10">
    <property type="entry name" value="Guanine Nucleotide Dissociation Inhibitor, domain 1"/>
    <property type="match status" value="1"/>
</dbReference>
<evidence type="ECO:0000313" key="9">
    <source>
        <dbReference type="Proteomes" id="UP000076584"/>
    </source>
</evidence>
<evidence type="ECO:0000256" key="3">
    <source>
        <dbReference type="ARBA" id="ARBA00023002"/>
    </source>
</evidence>
<proteinExistence type="inferred from homology"/>
<dbReference type="Pfam" id="PF01042">
    <property type="entry name" value="Ribonuc_L-PSP"/>
    <property type="match status" value="1"/>
</dbReference>
<protein>
    <recommendedName>
        <fullName evidence="6">Amine oxidase</fullName>
        <ecNumber evidence="6">1.4.3.-</ecNumber>
    </recommendedName>
</protein>
<keyword evidence="3 6" id="KW-0560">Oxidoreductase</keyword>
<evidence type="ECO:0000256" key="2">
    <source>
        <dbReference type="ARBA" id="ARBA00005995"/>
    </source>
</evidence>
<keyword evidence="6" id="KW-0285">Flavoprotein</keyword>
<comment type="similarity">
    <text evidence="2 6">Belongs to the flavin monoamine oxidase family.</text>
</comment>
<dbReference type="SUPFAM" id="SSF54373">
    <property type="entry name" value="FAD-linked reductases, C-terminal domain"/>
    <property type="match status" value="1"/>
</dbReference>
<evidence type="ECO:0000256" key="4">
    <source>
        <dbReference type="ARBA" id="ARBA00048448"/>
    </source>
</evidence>
<dbReference type="Gene3D" id="3.30.1330.40">
    <property type="entry name" value="RutC-like"/>
    <property type="match status" value="1"/>
</dbReference>
<evidence type="ECO:0000256" key="5">
    <source>
        <dbReference type="PIRSR" id="PIRSR601613-1"/>
    </source>
</evidence>
<keyword evidence="6" id="KW-0274">FAD</keyword>
<dbReference type="EC" id="1.4.3.-" evidence="6"/>
<comment type="cofactor">
    <cofactor evidence="1 6">
        <name>FAD</name>
        <dbReference type="ChEBI" id="CHEBI:57692"/>
    </cofactor>
</comment>
<comment type="caution">
    <text evidence="8">The sequence shown here is derived from an EMBL/GenBank/DDBJ whole genome shotgun (WGS) entry which is preliminary data.</text>
</comment>
<evidence type="ECO:0000259" key="7">
    <source>
        <dbReference type="Pfam" id="PF01593"/>
    </source>
</evidence>
<dbReference type="STRING" id="1573173.A0A167DSW5"/>
<dbReference type="InterPro" id="IPR002937">
    <property type="entry name" value="Amino_oxidase"/>
</dbReference>
<reference evidence="8 9" key="1">
    <citation type="submission" date="2015-06" db="EMBL/GenBank/DDBJ databases">
        <title>Survival trade-offs in plant roots during colonization by closely related pathogenic and mutualistic fungi.</title>
        <authorList>
            <person name="Hacquard S."/>
            <person name="Kracher B."/>
            <person name="Hiruma K."/>
            <person name="Weinman A."/>
            <person name="Muench P."/>
            <person name="Garrido Oter R."/>
            <person name="Ver Loren van Themaat E."/>
            <person name="Dallerey J.-F."/>
            <person name="Damm U."/>
            <person name="Henrissat B."/>
            <person name="Lespinet O."/>
            <person name="Thon M."/>
            <person name="Kemen E."/>
            <person name="McHardy A.C."/>
            <person name="Schulze-Lefert P."/>
            <person name="O'Connell R.J."/>
        </authorList>
    </citation>
    <scope>NUCLEOTIDE SEQUENCE [LARGE SCALE GENOMIC DNA]</scope>
    <source>
        <strain evidence="8 9">MAFF 238704</strain>
    </source>
</reference>
<dbReference type="EMBL" id="LFIW01000900">
    <property type="protein sequence ID" value="KZL84296.1"/>
    <property type="molecule type" value="Genomic_DNA"/>
</dbReference>
<dbReference type="Gene3D" id="3.90.660.10">
    <property type="match status" value="1"/>
</dbReference>
<dbReference type="GO" id="GO:0097621">
    <property type="term" value="F:monoamine oxidase activity"/>
    <property type="evidence" value="ECO:0007669"/>
    <property type="project" value="UniProtKB-EC"/>
</dbReference>
<dbReference type="InterPro" id="IPR050703">
    <property type="entry name" value="Flavin_MAO"/>
</dbReference>
<feature type="binding site" evidence="5">
    <location>
        <position position="571"/>
    </location>
    <ligand>
        <name>FAD</name>
        <dbReference type="ChEBI" id="CHEBI:57692"/>
    </ligand>
</feature>
<sequence>MSRVVKSVDLSTMTPAYYAPATITYAGPLVHVSGLPGNMKDGQVPSDYESQIHLALLNLRKVIIASGTTVSQIASLTLYIVDYDATKRQHARHVKRFLGKHRPAMTLVPVQKLAVPSWLIEINAVIARPEVPATPGITPSVHQAFDVVIIGAGLAGLSAANDLRRSGLTCVVLEARDRVGGKTWSQPMQNEGARGVFDLGAAWINDTNQSRMYELAKKYDAELIEQNTDGNCALQDFDGKCVSFPYGELPQFNALIQDHLAQIRDTVEADCQALDTFRPKDTILDSLTFEAYLKSRGANDIALATATVWTRAMLGQEPKDISALFFLNYCKSGGGLLQMRSDRKHGGQFLRVRQGTQLFSKGLASSLPEGTIRLSSPVQALVQDGHRSVRVEAGGISYTGQKAITTVPGPVLKTISFTPSLPQVKIAWLESQTYGYYTKAMMEFRSPFWIKNGFCGLAQSFIGPASVVRDTSSPADGKFVLTCFMAGEPGKAWATLPTSEREKDLLSQLSQLFGNQDIQGDFLRMVFFEWVNDEFSGWGCPCTSLTPGVLDTLGADALRQSFGNLHFAGTETAGDWKGYMEGAVRSGERAAAEVVESLNADVAPRL</sequence>
<name>A0A167DSW5_COLIC</name>
<dbReference type="InterPro" id="IPR036188">
    <property type="entry name" value="FAD/NAD-bd_sf"/>
</dbReference>
<evidence type="ECO:0000313" key="8">
    <source>
        <dbReference type="EMBL" id="KZL84296.1"/>
    </source>
</evidence>
<accession>A0A167DSW5</accession>
<feature type="binding site" evidence="5">
    <location>
        <begin position="174"/>
        <end position="175"/>
    </location>
    <ligand>
        <name>FAD</name>
        <dbReference type="ChEBI" id="CHEBI:57692"/>
    </ligand>
</feature>
<dbReference type="InterPro" id="IPR006175">
    <property type="entry name" value="YjgF/YER057c/UK114"/>
</dbReference>
<feature type="binding site" evidence="5">
    <location>
        <position position="378"/>
    </location>
    <ligand>
        <name>FAD</name>
        <dbReference type="ChEBI" id="CHEBI:57692"/>
    </ligand>
</feature>
<dbReference type="AlphaFoldDB" id="A0A167DSW5"/>
<comment type="catalytic activity">
    <reaction evidence="4">
        <text>a secondary aliphatic amine + O2 + H2O = a primary amine + an aldehyde + H2O2</text>
        <dbReference type="Rhea" id="RHEA:26414"/>
        <dbReference type="ChEBI" id="CHEBI:15377"/>
        <dbReference type="ChEBI" id="CHEBI:15379"/>
        <dbReference type="ChEBI" id="CHEBI:16240"/>
        <dbReference type="ChEBI" id="CHEBI:17478"/>
        <dbReference type="ChEBI" id="CHEBI:58855"/>
        <dbReference type="ChEBI" id="CHEBI:65296"/>
        <dbReference type="EC" id="1.4.3.4"/>
    </reaction>
</comment>
<dbReference type="PRINTS" id="PR00757">
    <property type="entry name" value="AMINEOXDASEF"/>
</dbReference>
<keyword evidence="9" id="KW-1185">Reference proteome</keyword>
<evidence type="ECO:0000256" key="1">
    <source>
        <dbReference type="ARBA" id="ARBA00001974"/>
    </source>
</evidence>
<gene>
    <name evidence="8" type="ORF">CI238_11339</name>
</gene>
<organism evidence="8 9">
    <name type="scientific">Colletotrichum incanum</name>
    <name type="common">Soybean anthracnose fungus</name>
    <dbReference type="NCBI Taxonomy" id="1573173"/>
    <lineage>
        <taxon>Eukaryota</taxon>
        <taxon>Fungi</taxon>
        <taxon>Dikarya</taxon>
        <taxon>Ascomycota</taxon>
        <taxon>Pezizomycotina</taxon>
        <taxon>Sordariomycetes</taxon>
        <taxon>Hypocreomycetidae</taxon>
        <taxon>Glomerellales</taxon>
        <taxon>Glomerellaceae</taxon>
        <taxon>Colletotrichum</taxon>
        <taxon>Colletotrichum spaethianum species complex</taxon>
    </lineage>
</organism>
<dbReference type="SUPFAM" id="SSF55298">
    <property type="entry name" value="YjgF-like"/>
    <property type="match status" value="1"/>
</dbReference>
<dbReference type="Pfam" id="PF01593">
    <property type="entry name" value="Amino_oxidase"/>
    <property type="match status" value="1"/>
</dbReference>